<protein>
    <submittedName>
        <fullName evidence="1">Uncharacterized protein</fullName>
    </submittedName>
</protein>
<accession>A0A8S5PN50</accession>
<reference evidence="1" key="1">
    <citation type="journal article" date="2021" name="Proc. Natl. Acad. Sci. U.S.A.">
        <title>A Catalog of Tens of Thousands of Viruses from Human Metagenomes Reveals Hidden Associations with Chronic Diseases.</title>
        <authorList>
            <person name="Tisza M.J."/>
            <person name="Buck C.B."/>
        </authorList>
    </citation>
    <scope>NUCLEOTIDE SEQUENCE</scope>
    <source>
        <strain evidence="1">CtD2Q91</strain>
    </source>
</reference>
<proteinExistence type="predicted"/>
<sequence>MKRLTDLYELSCVSAPASVAASTETTSGFVDAKGKSEVAFLVSAASLANGKKLTVAVYAGNDANGTGAKKVAEKVFEASEAMTKVLASVSYKPNAADGRYVGVKFQHDSAAAVICAVMAATADIYHPAVNSWTLEG</sequence>
<dbReference type="EMBL" id="BK015471">
    <property type="protein sequence ID" value="DAE08518.1"/>
    <property type="molecule type" value="Genomic_DNA"/>
</dbReference>
<organism evidence="1">
    <name type="scientific">Siphoviridae sp. ctD2Q91</name>
    <dbReference type="NCBI Taxonomy" id="2825383"/>
    <lineage>
        <taxon>Viruses</taxon>
        <taxon>Duplodnaviria</taxon>
        <taxon>Heunggongvirae</taxon>
        <taxon>Uroviricota</taxon>
        <taxon>Caudoviricetes</taxon>
    </lineage>
</organism>
<name>A0A8S5PN50_9CAUD</name>
<evidence type="ECO:0000313" key="1">
    <source>
        <dbReference type="EMBL" id="DAE08518.1"/>
    </source>
</evidence>